<evidence type="ECO:0000313" key="1">
    <source>
        <dbReference type="EMBL" id="ARJ42294.1"/>
    </source>
</evidence>
<keyword evidence="2" id="KW-1185">Reference proteome</keyword>
<dbReference type="EMBL" id="CP019706">
    <property type="protein sequence ID" value="ARJ42294.1"/>
    <property type="molecule type" value="Genomic_DNA"/>
</dbReference>
<protein>
    <submittedName>
        <fullName evidence="1">Uncharacterized protein</fullName>
    </submittedName>
</protein>
<name>A0A1W6B5E0_9GAMM</name>
<dbReference type="Proteomes" id="UP000192900">
    <property type="component" value="Chromosome"/>
</dbReference>
<evidence type="ECO:0000313" key="2">
    <source>
        <dbReference type="Proteomes" id="UP000192900"/>
    </source>
</evidence>
<organism evidence="1 2">
    <name type="scientific">Pantoea alhagi</name>
    <dbReference type="NCBI Taxonomy" id="1891675"/>
    <lineage>
        <taxon>Bacteria</taxon>
        <taxon>Pseudomonadati</taxon>
        <taxon>Pseudomonadota</taxon>
        <taxon>Gammaproteobacteria</taxon>
        <taxon>Enterobacterales</taxon>
        <taxon>Erwiniaceae</taxon>
        <taxon>Pantoea</taxon>
    </lineage>
</organism>
<proteinExistence type="predicted"/>
<gene>
    <name evidence="1" type="ORF">B1H58_09905</name>
</gene>
<accession>A0A1W6B5E0</accession>
<dbReference type="AlphaFoldDB" id="A0A1W6B5E0"/>
<sequence length="97" mass="11386">MNLTQRRRYSTGENESVLFAGTEEGTDYGRIARQIQALFPGNIQPAIFSIARQEIPYYSRILPLKKCLYQNKKPAFKNYFFPLHCGYILHFPGRIRR</sequence>
<dbReference type="KEGG" id="palh:B1H58_09905"/>
<reference evidence="1 2" key="1">
    <citation type="submission" date="2017-02" db="EMBL/GenBank/DDBJ databases">
        <title>Complete genome sequence of the drought resistance-promoting endophyte Pantoea alhagi LTYR-11Z.</title>
        <authorList>
            <person name="Zhang L."/>
        </authorList>
    </citation>
    <scope>NUCLEOTIDE SEQUENCE [LARGE SCALE GENOMIC DNA]</scope>
    <source>
        <strain evidence="1 2">LTYR-11Z</strain>
    </source>
</reference>